<dbReference type="PANTHER" id="PTHR12546">
    <property type="entry name" value="FER-1-LIKE"/>
    <property type="match status" value="1"/>
</dbReference>
<dbReference type="AlphaFoldDB" id="G7YJL5"/>
<evidence type="ECO:0000313" key="9">
    <source>
        <dbReference type="EMBL" id="GAA53148.1"/>
    </source>
</evidence>
<evidence type="ECO:0000313" key="10">
    <source>
        <dbReference type="Proteomes" id="UP000008909"/>
    </source>
</evidence>
<evidence type="ECO:0000256" key="6">
    <source>
        <dbReference type="SAM" id="MobiDB-lite"/>
    </source>
</evidence>
<dbReference type="EMBL" id="DF143430">
    <property type="protein sequence ID" value="GAA53148.1"/>
    <property type="molecule type" value="Genomic_DNA"/>
</dbReference>
<evidence type="ECO:0000256" key="7">
    <source>
        <dbReference type="SAM" id="Phobius"/>
    </source>
</evidence>
<organism evidence="9 10">
    <name type="scientific">Clonorchis sinensis</name>
    <name type="common">Chinese liver fluke</name>
    <dbReference type="NCBI Taxonomy" id="79923"/>
    <lineage>
        <taxon>Eukaryota</taxon>
        <taxon>Metazoa</taxon>
        <taxon>Spiralia</taxon>
        <taxon>Lophotrochozoa</taxon>
        <taxon>Platyhelminthes</taxon>
        <taxon>Trematoda</taxon>
        <taxon>Digenea</taxon>
        <taxon>Opisthorchiida</taxon>
        <taxon>Opisthorchiata</taxon>
        <taxon>Opisthorchiidae</taxon>
        <taxon>Clonorchis</taxon>
    </lineage>
</organism>
<dbReference type="Pfam" id="PF16165">
    <property type="entry name" value="Ferlin_C"/>
    <property type="match status" value="1"/>
</dbReference>
<dbReference type="InterPro" id="IPR032362">
    <property type="entry name" value="Ferlin_C"/>
</dbReference>
<keyword evidence="10" id="KW-1185">Reference proteome</keyword>
<feature type="domain" description="Ferlin C-terminal" evidence="8">
    <location>
        <begin position="52"/>
        <end position="141"/>
    </location>
</feature>
<name>G7YJL5_CLOSI</name>
<keyword evidence="3" id="KW-0677">Repeat</keyword>
<evidence type="ECO:0000256" key="2">
    <source>
        <dbReference type="ARBA" id="ARBA00022692"/>
    </source>
</evidence>
<reference key="2">
    <citation type="submission" date="2011-10" db="EMBL/GenBank/DDBJ databases">
        <title>The genome and transcriptome sequence of Clonorchis sinensis provide insights into the carcinogenic liver fluke.</title>
        <authorList>
            <person name="Wang X."/>
            <person name="Huang Y."/>
            <person name="Chen W."/>
            <person name="Liu H."/>
            <person name="Guo L."/>
            <person name="Chen Y."/>
            <person name="Luo F."/>
            <person name="Zhou W."/>
            <person name="Sun J."/>
            <person name="Mao Q."/>
            <person name="Liang P."/>
            <person name="Zhou C."/>
            <person name="Tian Y."/>
            <person name="Men J."/>
            <person name="Lv X."/>
            <person name="Huang L."/>
            <person name="Zhou J."/>
            <person name="Hu Y."/>
            <person name="Li R."/>
            <person name="Zhang F."/>
            <person name="Lei H."/>
            <person name="Li X."/>
            <person name="Hu X."/>
            <person name="Liang C."/>
            <person name="Xu J."/>
            <person name="Wu Z."/>
            <person name="Yu X."/>
        </authorList>
    </citation>
    <scope>NUCLEOTIDE SEQUENCE</scope>
    <source>
        <strain>Henan</strain>
    </source>
</reference>
<comment type="subcellular location">
    <subcellularLocation>
        <location evidence="1">Membrane</location>
    </subcellularLocation>
</comment>
<gene>
    <name evidence="9" type="ORF">CLF_109629</name>
</gene>
<protein>
    <submittedName>
        <fullName evidence="9">Otoferlin</fullName>
    </submittedName>
</protein>
<accession>G7YJL5</accession>
<feature type="region of interest" description="Disordered" evidence="6">
    <location>
        <begin position="71"/>
        <end position="90"/>
    </location>
</feature>
<dbReference type="GO" id="GO:0016020">
    <property type="term" value="C:membrane"/>
    <property type="evidence" value="ECO:0007669"/>
    <property type="project" value="UniProtKB-SubCell"/>
</dbReference>
<dbReference type="GO" id="GO:0007009">
    <property type="term" value="P:plasma membrane organization"/>
    <property type="evidence" value="ECO:0007669"/>
    <property type="project" value="TreeGrafter"/>
</dbReference>
<dbReference type="Proteomes" id="UP000008909">
    <property type="component" value="Unassembled WGS sequence"/>
</dbReference>
<feature type="transmembrane region" description="Helical" evidence="7">
    <location>
        <begin position="114"/>
        <end position="135"/>
    </location>
</feature>
<evidence type="ECO:0000259" key="8">
    <source>
        <dbReference type="Pfam" id="PF16165"/>
    </source>
</evidence>
<sequence>MQLSSIPRCAKTPKSCGLHQLAPDCPRFSLFKNPQVRGWWPCADEVFEKLEVQGKVECEMNLLTAVDAENSPAGRAREEPNALPKPNRPDSSFQRILGPLNTLRYFCKYKLKWILIKILIIFLFLLIIALFIYTFPGAIVYRIVGSSPPAR</sequence>
<dbReference type="InterPro" id="IPR037721">
    <property type="entry name" value="Ferlin"/>
</dbReference>
<reference evidence="9" key="1">
    <citation type="journal article" date="2011" name="Genome Biol.">
        <title>The draft genome of the carcinogenic human liver fluke Clonorchis sinensis.</title>
        <authorList>
            <person name="Wang X."/>
            <person name="Chen W."/>
            <person name="Huang Y."/>
            <person name="Sun J."/>
            <person name="Men J."/>
            <person name="Liu H."/>
            <person name="Luo F."/>
            <person name="Guo L."/>
            <person name="Lv X."/>
            <person name="Deng C."/>
            <person name="Zhou C."/>
            <person name="Fan Y."/>
            <person name="Li X."/>
            <person name="Huang L."/>
            <person name="Hu Y."/>
            <person name="Liang C."/>
            <person name="Hu X."/>
            <person name="Xu J."/>
            <person name="Yu X."/>
        </authorList>
    </citation>
    <scope>NUCLEOTIDE SEQUENCE [LARGE SCALE GENOMIC DNA]</scope>
    <source>
        <strain evidence="9">Henan</strain>
    </source>
</reference>
<dbReference type="PANTHER" id="PTHR12546:SF60">
    <property type="entry name" value="MISFIRE, ISOFORM F"/>
    <property type="match status" value="1"/>
</dbReference>
<keyword evidence="4 7" id="KW-1133">Transmembrane helix</keyword>
<evidence type="ECO:0000256" key="5">
    <source>
        <dbReference type="ARBA" id="ARBA00023136"/>
    </source>
</evidence>
<keyword evidence="5 7" id="KW-0472">Membrane</keyword>
<evidence type="ECO:0000256" key="4">
    <source>
        <dbReference type="ARBA" id="ARBA00022989"/>
    </source>
</evidence>
<evidence type="ECO:0000256" key="1">
    <source>
        <dbReference type="ARBA" id="ARBA00004370"/>
    </source>
</evidence>
<proteinExistence type="predicted"/>
<evidence type="ECO:0000256" key="3">
    <source>
        <dbReference type="ARBA" id="ARBA00022737"/>
    </source>
</evidence>
<keyword evidence="2 7" id="KW-0812">Transmembrane</keyword>